<keyword evidence="9" id="KW-0012">Acyltransferase</keyword>
<keyword evidence="5 7" id="KW-1133">Transmembrane helix</keyword>
<evidence type="ECO:0000256" key="3">
    <source>
        <dbReference type="ARBA" id="ARBA00022475"/>
    </source>
</evidence>
<evidence type="ECO:0000256" key="6">
    <source>
        <dbReference type="ARBA" id="ARBA00023136"/>
    </source>
</evidence>
<organism evidence="9 10">
    <name type="scientific">Pedobacter gandavensis</name>
    <dbReference type="NCBI Taxonomy" id="2679963"/>
    <lineage>
        <taxon>Bacteria</taxon>
        <taxon>Pseudomonadati</taxon>
        <taxon>Bacteroidota</taxon>
        <taxon>Sphingobacteriia</taxon>
        <taxon>Sphingobacteriales</taxon>
        <taxon>Sphingobacteriaceae</taxon>
        <taxon>Pedobacter</taxon>
    </lineage>
</organism>
<evidence type="ECO:0000259" key="8">
    <source>
        <dbReference type="Pfam" id="PF01757"/>
    </source>
</evidence>
<reference evidence="9 10" key="1">
    <citation type="submission" date="2019-11" db="EMBL/GenBank/DDBJ databases">
        <title>Description of Pedobacter sp. LMG 31462T.</title>
        <authorList>
            <person name="Carlier A."/>
            <person name="Qi S."/>
            <person name="Vandamme P."/>
        </authorList>
    </citation>
    <scope>NUCLEOTIDE SEQUENCE [LARGE SCALE GENOMIC DNA]</scope>
    <source>
        <strain evidence="9 10">LMG 31462</strain>
    </source>
</reference>
<evidence type="ECO:0000256" key="4">
    <source>
        <dbReference type="ARBA" id="ARBA00022692"/>
    </source>
</evidence>
<keyword evidence="3" id="KW-1003">Cell membrane</keyword>
<comment type="subcellular location">
    <subcellularLocation>
        <location evidence="1">Cell membrane</location>
        <topology evidence="1">Multi-pass membrane protein</topology>
    </subcellularLocation>
</comment>
<dbReference type="PANTHER" id="PTHR40074:SF2">
    <property type="entry name" value="O-ACETYLTRANSFERASE WECH"/>
    <property type="match status" value="1"/>
</dbReference>
<evidence type="ECO:0000313" key="9">
    <source>
        <dbReference type="EMBL" id="MBB2148009.1"/>
    </source>
</evidence>
<feature type="transmembrane region" description="Helical" evidence="7">
    <location>
        <begin position="146"/>
        <end position="165"/>
    </location>
</feature>
<comment type="similarity">
    <text evidence="2">Belongs to the acyltransferase 3 family.</text>
</comment>
<gene>
    <name evidence="9" type="ORF">GM920_03690</name>
</gene>
<feature type="transmembrane region" description="Helical" evidence="7">
    <location>
        <begin position="177"/>
        <end position="198"/>
    </location>
</feature>
<feature type="transmembrane region" description="Helical" evidence="7">
    <location>
        <begin position="282"/>
        <end position="302"/>
    </location>
</feature>
<feature type="transmembrane region" description="Helical" evidence="7">
    <location>
        <begin position="347"/>
        <end position="368"/>
    </location>
</feature>
<keyword evidence="10" id="KW-1185">Reference proteome</keyword>
<dbReference type="EMBL" id="WNXC01000001">
    <property type="protein sequence ID" value="MBB2148009.1"/>
    <property type="molecule type" value="Genomic_DNA"/>
</dbReference>
<comment type="caution">
    <text evidence="9">The sequence shown here is derived from an EMBL/GenBank/DDBJ whole genome shotgun (WGS) entry which is preliminary data.</text>
</comment>
<dbReference type="Proteomes" id="UP000636110">
    <property type="component" value="Unassembled WGS sequence"/>
</dbReference>
<evidence type="ECO:0000256" key="1">
    <source>
        <dbReference type="ARBA" id="ARBA00004651"/>
    </source>
</evidence>
<feature type="transmembrane region" description="Helical" evidence="7">
    <location>
        <begin position="83"/>
        <end position="105"/>
    </location>
</feature>
<dbReference type="RefSeq" id="WP_182953518.1">
    <property type="nucleotide sequence ID" value="NZ_WNXC01000001.1"/>
</dbReference>
<proteinExistence type="inferred from homology"/>
<sequence>MEKKVQGEMGWVNLLRVIACFLVVVSHSCDPFVSQFDSNRGAFLTGVFTGSFVRSCVPLFVMMSGVLLLPINMSMADFYKKRIVRILIPLVFWSLALPILFYVYLNHINPGTQNPALTLANHTYDATLGNLYLFIFNFSFATIPLWYMYMLVGLYLIMPVFSGWLKQATKKDIEIFLCVWGIALVLPYIKMLAPVLGYKGNYGNMGLFGVCDWNDYGTFYYISGFTGYLVLAYYLVKYPLDWSWNKMLSITIPMFLVGYFITSFGFIETQKHFPGNYANLEIVWYFAGINVFMMTFPVFVIVQKMNIASTAGLSKLASLTFGIYLCHFVFVEVSYDVIEKIAGPLPVLIKILGIACFTFGISALLVLLMRAFKPTRRFVM</sequence>
<keyword evidence="6 7" id="KW-0472">Membrane</keyword>
<evidence type="ECO:0000256" key="5">
    <source>
        <dbReference type="ARBA" id="ARBA00022989"/>
    </source>
</evidence>
<dbReference type="GO" id="GO:0016746">
    <property type="term" value="F:acyltransferase activity"/>
    <property type="evidence" value="ECO:0007669"/>
    <property type="project" value="UniProtKB-KW"/>
</dbReference>
<name>A0ABR6ERX7_9SPHI</name>
<accession>A0ABR6ERX7</accession>
<keyword evidence="9" id="KW-0808">Transferase</keyword>
<feature type="transmembrane region" description="Helical" evidence="7">
    <location>
        <begin position="218"/>
        <end position="236"/>
    </location>
</feature>
<dbReference type="Pfam" id="PF01757">
    <property type="entry name" value="Acyl_transf_3"/>
    <property type="match status" value="1"/>
</dbReference>
<keyword evidence="4 7" id="KW-0812">Transmembrane</keyword>
<dbReference type="PANTHER" id="PTHR40074">
    <property type="entry name" value="O-ACETYLTRANSFERASE WECH"/>
    <property type="match status" value="1"/>
</dbReference>
<feature type="transmembrane region" description="Helical" evidence="7">
    <location>
        <begin position="314"/>
        <end position="335"/>
    </location>
</feature>
<feature type="transmembrane region" description="Helical" evidence="7">
    <location>
        <begin position="52"/>
        <end position="71"/>
    </location>
</feature>
<evidence type="ECO:0000256" key="7">
    <source>
        <dbReference type="SAM" id="Phobius"/>
    </source>
</evidence>
<feature type="domain" description="Acyltransferase 3" evidence="8">
    <location>
        <begin position="10"/>
        <end position="366"/>
    </location>
</feature>
<evidence type="ECO:0000256" key="2">
    <source>
        <dbReference type="ARBA" id="ARBA00007400"/>
    </source>
</evidence>
<protein>
    <submittedName>
        <fullName evidence="9">Acyltransferase family protein</fullName>
    </submittedName>
</protein>
<feature type="transmembrane region" description="Helical" evidence="7">
    <location>
        <begin position="248"/>
        <end position="267"/>
    </location>
</feature>
<evidence type="ECO:0000313" key="10">
    <source>
        <dbReference type="Proteomes" id="UP000636110"/>
    </source>
</evidence>
<dbReference type="InterPro" id="IPR002656">
    <property type="entry name" value="Acyl_transf_3_dom"/>
</dbReference>